<dbReference type="InterPro" id="IPR003497">
    <property type="entry name" value="BRO_N_domain"/>
</dbReference>
<dbReference type="PATRIC" id="fig|1217671.3.peg.1531"/>
<dbReference type="HOGENOM" id="CLU_046670_12_1_6"/>
<dbReference type="PANTHER" id="PTHR36180">
    <property type="entry name" value="DNA-BINDING PROTEIN-RELATED-RELATED"/>
    <property type="match status" value="1"/>
</dbReference>
<dbReference type="Pfam" id="PF02498">
    <property type="entry name" value="Bro-N"/>
    <property type="match status" value="1"/>
</dbReference>
<evidence type="ECO:0000313" key="3">
    <source>
        <dbReference type="Proteomes" id="UP000018426"/>
    </source>
</evidence>
<dbReference type="AlphaFoldDB" id="N8Q483"/>
<dbReference type="RefSeq" id="WP_004678850.1">
    <property type="nucleotide sequence ID" value="NZ_KB849226.1"/>
</dbReference>
<sequence length="172" mass="19608">MNAVTHFDFKSNAVRIAYDENGEPLFCLADVCKVLDIKNQNPKRFDLNSKGLHKMSSLTNGGTQQLTFISEGNLYRLVLRSSKPEAADFQALVCDEVMPTIRKTGSYTAQSTAYEEFNRLCMQEKLSKDKGSFHSLGMHQRKREKRLNNKRINAFKAYIQLTFNDVFEGVTP</sequence>
<accession>N8Q483</accession>
<dbReference type="PANTHER" id="PTHR36180:SF2">
    <property type="entry name" value="BRO FAMILY PROTEIN"/>
    <property type="match status" value="1"/>
</dbReference>
<dbReference type="EMBL" id="APOL01000025">
    <property type="protein sequence ID" value="ENU33345.1"/>
    <property type="molecule type" value="Genomic_DNA"/>
</dbReference>
<evidence type="ECO:0000259" key="1">
    <source>
        <dbReference type="PROSITE" id="PS51750"/>
    </source>
</evidence>
<dbReference type="Proteomes" id="UP000018426">
    <property type="component" value="Unassembled WGS sequence"/>
</dbReference>
<organism evidence="2 3">
    <name type="scientific">Acinetobacter parvus NIPH 1103</name>
    <dbReference type="NCBI Taxonomy" id="1217671"/>
    <lineage>
        <taxon>Bacteria</taxon>
        <taxon>Pseudomonadati</taxon>
        <taxon>Pseudomonadota</taxon>
        <taxon>Gammaproteobacteria</taxon>
        <taxon>Moraxellales</taxon>
        <taxon>Moraxellaceae</taxon>
        <taxon>Acinetobacter</taxon>
    </lineage>
</organism>
<dbReference type="SMART" id="SM01040">
    <property type="entry name" value="Bro-N"/>
    <property type="match status" value="1"/>
</dbReference>
<protein>
    <recommendedName>
        <fullName evidence="1">Bro-N domain-containing protein</fullName>
    </recommendedName>
</protein>
<gene>
    <name evidence="2" type="ORF">F989_01544</name>
</gene>
<comment type="caution">
    <text evidence="2">The sequence shown here is derived from an EMBL/GenBank/DDBJ whole genome shotgun (WGS) entry which is preliminary data.</text>
</comment>
<feature type="domain" description="Bro-N" evidence="1">
    <location>
        <begin position="1"/>
        <end position="105"/>
    </location>
</feature>
<reference evidence="2 3" key="1">
    <citation type="submission" date="2013-02" db="EMBL/GenBank/DDBJ databases">
        <title>The Genome Sequence of Acinetobacter parvus NIPH 1103.</title>
        <authorList>
            <consortium name="The Broad Institute Genome Sequencing Platform"/>
            <consortium name="The Broad Institute Genome Sequencing Center for Infectious Disease"/>
            <person name="Cerqueira G."/>
            <person name="Feldgarden M."/>
            <person name="Courvalin P."/>
            <person name="Perichon B."/>
            <person name="Grillot-Courvalin C."/>
            <person name="Clermont D."/>
            <person name="Rocha E."/>
            <person name="Yoon E.-J."/>
            <person name="Nemec A."/>
            <person name="Walker B."/>
            <person name="Young S.K."/>
            <person name="Zeng Q."/>
            <person name="Gargeya S."/>
            <person name="Fitzgerald M."/>
            <person name="Haas B."/>
            <person name="Abouelleil A."/>
            <person name="Alvarado L."/>
            <person name="Arachchi H.M."/>
            <person name="Berlin A.M."/>
            <person name="Chapman S.B."/>
            <person name="Dewar J."/>
            <person name="Goldberg J."/>
            <person name="Griggs A."/>
            <person name="Gujja S."/>
            <person name="Hansen M."/>
            <person name="Howarth C."/>
            <person name="Imamovic A."/>
            <person name="Larimer J."/>
            <person name="McCowan C."/>
            <person name="Murphy C."/>
            <person name="Neiman D."/>
            <person name="Pearson M."/>
            <person name="Priest M."/>
            <person name="Roberts A."/>
            <person name="Saif S."/>
            <person name="Shea T."/>
            <person name="Sisk P."/>
            <person name="Sykes S."/>
            <person name="Wortman J."/>
            <person name="Nusbaum C."/>
            <person name="Birren B."/>
        </authorList>
    </citation>
    <scope>NUCLEOTIDE SEQUENCE [LARGE SCALE GENOMIC DNA]</scope>
    <source>
        <strain evidence="2 3">NIPH 1103</strain>
    </source>
</reference>
<proteinExistence type="predicted"/>
<name>N8Q483_9GAMM</name>
<evidence type="ECO:0000313" key="2">
    <source>
        <dbReference type="EMBL" id="ENU33345.1"/>
    </source>
</evidence>
<dbReference type="PROSITE" id="PS51750">
    <property type="entry name" value="BRO_N"/>
    <property type="match status" value="1"/>
</dbReference>